<protein>
    <submittedName>
        <fullName evidence="1">Uncharacterized protein</fullName>
    </submittedName>
</protein>
<evidence type="ECO:0000313" key="1">
    <source>
        <dbReference type="EnsemblMetazoa" id="GPAI040069-PA"/>
    </source>
</evidence>
<name>A0A1B0ABB0_GLOPL</name>
<reference evidence="2" key="1">
    <citation type="submission" date="2014-03" db="EMBL/GenBank/DDBJ databases">
        <authorList>
            <person name="Aksoy S."/>
            <person name="Warren W."/>
            <person name="Wilson R.K."/>
        </authorList>
    </citation>
    <scope>NUCLEOTIDE SEQUENCE [LARGE SCALE GENOMIC DNA]</scope>
    <source>
        <strain evidence="2">IAEA</strain>
    </source>
</reference>
<dbReference type="EnsemblMetazoa" id="GPAI040069-RA">
    <property type="protein sequence ID" value="GPAI040069-PA"/>
    <property type="gene ID" value="GPAI040069"/>
</dbReference>
<keyword evidence="2" id="KW-1185">Reference proteome</keyword>
<dbReference type="STRING" id="7398.A0A1B0ABB0"/>
<dbReference type="AlphaFoldDB" id="A0A1B0ABB0"/>
<evidence type="ECO:0000313" key="2">
    <source>
        <dbReference type="Proteomes" id="UP000092445"/>
    </source>
</evidence>
<accession>A0A1B0ABB0</accession>
<reference evidence="1" key="2">
    <citation type="submission" date="2020-05" db="UniProtKB">
        <authorList>
            <consortium name="EnsemblMetazoa"/>
        </authorList>
    </citation>
    <scope>IDENTIFICATION</scope>
    <source>
        <strain evidence="1">IAEA</strain>
    </source>
</reference>
<dbReference type="Proteomes" id="UP000092445">
    <property type="component" value="Unassembled WGS sequence"/>
</dbReference>
<sequence length="109" mass="12730">MNESINKYELQLLTVEKALLVNENPDERNELLELRDNLIELLALTGTASEEEREHVPNGKAREDQDIENHLIKVIEIWSRLLLNEKFGSITVVLYSAYTQWKIYTFLLS</sequence>
<dbReference type="VEuPathDB" id="VectorBase:GPAI040069"/>
<proteinExistence type="predicted"/>
<organism evidence="1 2">
    <name type="scientific">Glossina pallidipes</name>
    <name type="common">Tsetse fly</name>
    <dbReference type="NCBI Taxonomy" id="7398"/>
    <lineage>
        <taxon>Eukaryota</taxon>
        <taxon>Metazoa</taxon>
        <taxon>Ecdysozoa</taxon>
        <taxon>Arthropoda</taxon>
        <taxon>Hexapoda</taxon>
        <taxon>Insecta</taxon>
        <taxon>Pterygota</taxon>
        <taxon>Neoptera</taxon>
        <taxon>Endopterygota</taxon>
        <taxon>Diptera</taxon>
        <taxon>Brachycera</taxon>
        <taxon>Muscomorpha</taxon>
        <taxon>Hippoboscoidea</taxon>
        <taxon>Glossinidae</taxon>
        <taxon>Glossina</taxon>
    </lineage>
</organism>